<dbReference type="EMBL" id="JAHLJV010000016">
    <property type="protein sequence ID" value="KAK1595212.1"/>
    <property type="molecule type" value="Genomic_DNA"/>
</dbReference>
<proteinExistence type="predicted"/>
<evidence type="ECO:0000313" key="1">
    <source>
        <dbReference type="EMBL" id="KAK1595212.1"/>
    </source>
</evidence>
<keyword evidence="2" id="KW-1185">Reference proteome</keyword>
<reference evidence="1" key="1">
    <citation type="submission" date="2021-06" db="EMBL/GenBank/DDBJ databases">
        <title>Comparative genomics, transcriptomics and evolutionary studies reveal genomic signatures of adaptation to plant cell wall in hemibiotrophic fungi.</title>
        <authorList>
            <consortium name="DOE Joint Genome Institute"/>
            <person name="Baroncelli R."/>
            <person name="Diaz J.F."/>
            <person name="Benocci T."/>
            <person name="Peng M."/>
            <person name="Battaglia E."/>
            <person name="Haridas S."/>
            <person name="Andreopoulos W."/>
            <person name="Labutti K."/>
            <person name="Pangilinan J."/>
            <person name="Floch G.L."/>
            <person name="Makela M.R."/>
            <person name="Henrissat B."/>
            <person name="Grigoriev I.V."/>
            <person name="Crouch J.A."/>
            <person name="De Vries R.P."/>
            <person name="Sukno S.A."/>
            <person name="Thon M.R."/>
        </authorList>
    </citation>
    <scope>NUCLEOTIDE SEQUENCE</scope>
    <source>
        <strain evidence="1">CBS 125086</strain>
    </source>
</reference>
<name>A0AAD8Q501_9PEZI</name>
<organism evidence="1 2">
    <name type="scientific">Colletotrichum navitas</name>
    <dbReference type="NCBI Taxonomy" id="681940"/>
    <lineage>
        <taxon>Eukaryota</taxon>
        <taxon>Fungi</taxon>
        <taxon>Dikarya</taxon>
        <taxon>Ascomycota</taxon>
        <taxon>Pezizomycotina</taxon>
        <taxon>Sordariomycetes</taxon>
        <taxon>Hypocreomycetidae</taxon>
        <taxon>Glomerellales</taxon>
        <taxon>Glomerellaceae</taxon>
        <taxon>Colletotrichum</taxon>
        <taxon>Colletotrichum graminicola species complex</taxon>
    </lineage>
</organism>
<evidence type="ECO:0000313" key="2">
    <source>
        <dbReference type="Proteomes" id="UP001230504"/>
    </source>
</evidence>
<accession>A0AAD8Q501</accession>
<dbReference type="GeneID" id="85441526"/>
<sequence length="98" mass="10398">MGNLSGNHSRLAVLRSLFHLQLPQHNTTPLSACWRQLGVAVPPLLPKSKATVAHAKGDPSNTSRHGPWWDVSVTTMGRSLTGAPSLVGIMLLGSLLLA</sequence>
<dbReference type="Proteomes" id="UP001230504">
    <property type="component" value="Unassembled WGS sequence"/>
</dbReference>
<dbReference type="AlphaFoldDB" id="A0AAD8Q501"/>
<dbReference type="RefSeq" id="XP_060416259.1">
    <property type="nucleotide sequence ID" value="XM_060557286.1"/>
</dbReference>
<protein>
    <submittedName>
        <fullName evidence="1">Uncharacterized protein</fullName>
    </submittedName>
</protein>
<comment type="caution">
    <text evidence="1">The sequence shown here is derived from an EMBL/GenBank/DDBJ whole genome shotgun (WGS) entry which is preliminary data.</text>
</comment>
<gene>
    <name evidence="1" type="ORF">LY79DRAFT_547041</name>
</gene>